<proteinExistence type="predicted"/>
<dbReference type="Proteomes" id="UP001320843">
    <property type="component" value="Unassembled WGS sequence"/>
</dbReference>
<protein>
    <recommendedName>
        <fullName evidence="3">Lipoprotein</fullName>
    </recommendedName>
</protein>
<keyword evidence="2" id="KW-1185">Reference proteome</keyword>
<gene>
    <name evidence="1" type="ORF">NB700_003731</name>
</gene>
<name>A0ABT3E083_9XANT</name>
<dbReference type="RefSeq" id="WP_267082623.1">
    <property type="nucleotide sequence ID" value="NZ_CP099530.1"/>
</dbReference>
<dbReference type="PROSITE" id="PS51257">
    <property type="entry name" value="PROKAR_LIPOPROTEIN"/>
    <property type="match status" value="1"/>
</dbReference>
<evidence type="ECO:0000313" key="2">
    <source>
        <dbReference type="Proteomes" id="UP001320843"/>
    </source>
</evidence>
<reference evidence="1 2" key="1">
    <citation type="submission" date="2022-06" db="EMBL/GenBank/DDBJ databases">
        <title>Dynamics of rice microbiomes reveals core vertical transmitted seed endophytes.</title>
        <authorList>
            <person name="Liao K."/>
            <person name="Zhang X."/>
        </authorList>
    </citation>
    <scope>NUCLEOTIDE SEQUENCE [LARGE SCALE GENOMIC DNA]</scope>
    <source>
        <strain evidence="1 2">YT10-10-1</strain>
    </source>
</reference>
<sequence>MKTSLACFSVLLLGGCAHLEQAPLVYASKLSIGADVSTASAGTPGISMHVGIKSVDAAYVPVVVARKCHSDSTGIPCFGREYDLMRISGSAKQGMPDAEESPVEAVLIANANKASADYQQALKAEALAKQAALEVQGKLEQLRKSRELQDLSSASLWAEGKGANAIKNSGERIGLPVDKMKLLKDFNTLEQKAQIASAEYAAKRSDSEVKGTILSSERAKLAKSNLGDAYSVFGSFNSSNTGDVKNGANVGLGKVFSTGVAAQQLASGVAAIKCYDLIKARTADTVAATDLERLLLLCK</sequence>
<evidence type="ECO:0000313" key="1">
    <source>
        <dbReference type="EMBL" id="MCW0401175.1"/>
    </source>
</evidence>
<evidence type="ECO:0008006" key="3">
    <source>
        <dbReference type="Google" id="ProtNLM"/>
    </source>
</evidence>
<accession>A0ABT3E083</accession>
<organism evidence="1 2">
    <name type="scientific">Xanthomonas sacchari</name>
    <dbReference type="NCBI Taxonomy" id="56458"/>
    <lineage>
        <taxon>Bacteria</taxon>
        <taxon>Pseudomonadati</taxon>
        <taxon>Pseudomonadota</taxon>
        <taxon>Gammaproteobacteria</taxon>
        <taxon>Lysobacterales</taxon>
        <taxon>Lysobacteraceae</taxon>
        <taxon>Xanthomonas</taxon>
    </lineage>
</organism>
<dbReference type="EMBL" id="JANFWR010000036">
    <property type="protein sequence ID" value="MCW0401175.1"/>
    <property type="molecule type" value="Genomic_DNA"/>
</dbReference>
<comment type="caution">
    <text evidence="1">The sequence shown here is derived from an EMBL/GenBank/DDBJ whole genome shotgun (WGS) entry which is preliminary data.</text>
</comment>